<feature type="transmembrane region" description="Helical" evidence="1">
    <location>
        <begin position="160"/>
        <end position="184"/>
    </location>
</feature>
<feature type="transmembrane region" description="Helical" evidence="1">
    <location>
        <begin position="102"/>
        <end position="122"/>
    </location>
</feature>
<dbReference type="PANTHER" id="PTHR34989">
    <property type="entry name" value="PROTEIN HDED"/>
    <property type="match status" value="1"/>
</dbReference>
<protein>
    <recommendedName>
        <fullName evidence="4">HdeD family acid-resistance protein</fullName>
    </recommendedName>
</protein>
<evidence type="ECO:0008006" key="4">
    <source>
        <dbReference type="Google" id="ProtNLM"/>
    </source>
</evidence>
<dbReference type="InterPro" id="IPR005325">
    <property type="entry name" value="DUF308_memb"/>
</dbReference>
<dbReference type="KEGG" id="pnl:PNK_1773"/>
<keyword evidence="1" id="KW-1133">Transmembrane helix</keyword>
<gene>
    <name evidence="2" type="ORF">PNK_1773</name>
</gene>
<dbReference type="RefSeq" id="WP_231909240.1">
    <property type="nucleotide sequence ID" value="NZ_LN879502.1"/>
</dbReference>
<dbReference type="Proteomes" id="UP000069902">
    <property type="component" value="Chromosome cPNK"/>
</dbReference>
<dbReference type="STRING" id="389348.PNK_1773"/>
<dbReference type="EMBL" id="LN879502">
    <property type="protein sequence ID" value="CUI17380.1"/>
    <property type="molecule type" value="Genomic_DNA"/>
</dbReference>
<dbReference type="InterPro" id="IPR052712">
    <property type="entry name" value="Acid_resist_chaperone_HdeD"/>
</dbReference>
<dbReference type="FunCoup" id="A0A0U5JF04">
    <property type="interactions" value="23"/>
</dbReference>
<accession>A0A0U5JF04</accession>
<name>A0A0U5JF04_9BACT</name>
<proteinExistence type="predicted"/>
<dbReference type="AlphaFoldDB" id="A0A0U5JF04"/>
<feature type="transmembrane region" description="Helical" evidence="1">
    <location>
        <begin position="77"/>
        <end position="96"/>
    </location>
</feature>
<dbReference type="Pfam" id="PF03729">
    <property type="entry name" value="DUF308"/>
    <property type="match status" value="1"/>
</dbReference>
<evidence type="ECO:0000313" key="3">
    <source>
        <dbReference type="Proteomes" id="UP000069902"/>
    </source>
</evidence>
<dbReference type="PANTHER" id="PTHR34989:SF1">
    <property type="entry name" value="PROTEIN HDED"/>
    <property type="match status" value="1"/>
</dbReference>
<dbReference type="InParanoid" id="A0A0U5JF04"/>
<keyword evidence="1" id="KW-0812">Transmembrane</keyword>
<keyword evidence="3" id="KW-1185">Reference proteome</keyword>
<evidence type="ECO:0000313" key="2">
    <source>
        <dbReference type="EMBL" id="CUI17380.1"/>
    </source>
</evidence>
<dbReference type="GO" id="GO:0005886">
    <property type="term" value="C:plasma membrane"/>
    <property type="evidence" value="ECO:0007669"/>
    <property type="project" value="TreeGrafter"/>
</dbReference>
<sequence length="192" mass="21256">MENQHEEKIMTPYIRDIAEVRNNWGSFFAIGLLLIVLGVIAVTFNVFTTMFSVFLLGILLIISGAAQIAQSFLARKWSGLFLALLAGILYIVVGFFCVAKPIASATGLTLLIAAFLLIGGLFRMLTSAILRFEQWGWVFFNGLVTFILGLMIYADWPVSGLWIIGMFVGIDMILSGWSWVILALTARPRSNP</sequence>
<evidence type="ECO:0000256" key="1">
    <source>
        <dbReference type="SAM" id="Phobius"/>
    </source>
</evidence>
<dbReference type="PATRIC" id="fig|389348.3.peg.1991"/>
<feature type="transmembrane region" description="Helical" evidence="1">
    <location>
        <begin position="50"/>
        <end position="70"/>
    </location>
</feature>
<organism evidence="2 3">
    <name type="scientific">Candidatus Protochlamydia naegleriophila</name>
    <dbReference type="NCBI Taxonomy" id="389348"/>
    <lineage>
        <taxon>Bacteria</taxon>
        <taxon>Pseudomonadati</taxon>
        <taxon>Chlamydiota</taxon>
        <taxon>Chlamydiia</taxon>
        <taxon>Parachlamydiales</taxon>
        <taxon>Parachlamydiaceae</taxon>
        <taxon>Candidatus Protochlamydia</taxon>
    </lineage>
</organism>
<reference evidence="3" key="1">
    <citation type="submission" date="2015-09" db="EMBL/GenBank/DDBJ databases">
        <authorList>
            <person name="Bertelli C."/>
        </authorList>
    </citation>
    <scope>NUCLEOTIDE SEQUENCE [LARGE SCALE GENOMIC DNA]</scope>
    <source>
        <strain evidence="3">KNic</strain>
    </source>
</reference>
<feature type="transmembrane region" description="Helical" evidence="1">
    <location>
        <begin position="24"/>
        <end position="44"/>
    </location>
</feature>
<feature type="transmembrane region" description="Helical" evidence="1">
    <location>
        <begin position="134"/>
        <end position="154"/>
    </location>
</feature>
<keyword evidence="1" id="KW-0472">Membrane</keyword>